<sequence length="287" mass="31583">MDNASLTRMKPCTAGLASSRRLLTAGSASSRPLSTPARNPSPKPLHLYGSTSLRLKPFTACPKPFPEAPSSPDLPPPDPSPLRPETLPRSPFTYGSASLRPTPFTAGPKSFPEAPSPPDLPPPDPSPLRPKPFTSGPKHFSEAPSPPNLPPPDAPPPWPNLYLWPEAPSPKPHHLRPEAPSPPPEGSHRRPNPSTPRLLHRPKPLFVPRAEIRHGVANRILAKTFQHSGETISRHFNNVLRGIVRLKDDYIMLPSSNAAVHPRIRDNPNFHPFKMNRTLKMKVEWAI</sequence>
<dbReference type="InterPro" id="IPR058353">
    <property type="entry name" value="DUF8040"/>
</dbReference>
<dbReference type="EMBL" id="LSRQ01005520">
    <property type="protein sequence ID" value="OAY67511.1"/>
    <property type="molecule type" value="Genomic_DNA"/>
</dbReference>
<feature type="compositionally biased region" description="Polar residues" evidence="1">
    <location>
        <begin position="26"/>
        <end position="38"/>
    </location>
</feature>
<dbReference type="Pfam" id="PF26138">
    <property type="entry name" value="DUF8040"/>
    <property type="match status" value="1"/>
</dbReference>
<reference evidence="3 4" key="1">
    <citation type="journal article" date="2016" name="DNA Res.">
        <title>The draft genome of MD-2 pineapple using hybrid error correction of long reads.</title>
        <authorList>
            <person name="Redwan R.M."/>
            <person name="Saidin A."/>
            <person name="Kumar S.V."/>
        </authorList>
    </citation>
    <scope>NUCLEOTIDE SEQUENCE [LARGE SCALE GENOMIC DNA]</scope>
    <source>
        <strain evidence="4">cv. MD2</strain>
        <tissue evidence="3">Leaf</tissue>
    </source>
</reference>
<feature type="region of interest" description="Disordered" evidence="1">
    <location>
        <begin position="1"/>
        <end position="201"/>
    </location>
</feature>
<organism evidence="3 4">
    <name type="scientific">Ananas comosus</name>
    <name type="common">Pineapple</name>
    <name type="synonym">Ananas ananas</name>
    <dbReference type="NCBI Taxonomy" id="4615"/>
    <lineage>
        <taxon>Eukaryota</taxon>
        <taxon>Viridiplantae</taxon>
        <taxon>Streptophyta</taxon>
        <taxon>Embryophyta</taxon>
        <taxon>Tracheophyta</taxon>
        <taxon>Spermatophyta</taxon>
        <taxon>Magnoliopsida</taxon>
        <taxon>Liliopsida</taxon>
        <taxon>Poales</taxon>
        <taxon>Bromeliaceae</taxon>
        <taxon>Bromelioideae</taxon>
        <taxon>Ananas</taxon>
    </lineage>
</organism>
<evidence type="ECO:0000259" key="2">
    <source>
        <dbReference type="Pfam" id="PF26138"/>
    </source>
</evidence>
<feature type="compositionally biased region" description="Pro residues" evidence="1">
    <location>
        <begin position="114"/>
        <end position="130"/>
    </location>
</feature>
<protein>
    <recommendedName>
        <fullName evidence="2">DUF8040 domain-containing protein</fullName>
    </recommendedName>
</protein>
<name>A0A199US89_ANACO</name>
<dbReference type="Proteomes" id="UP000092600">
    <property type="component" value="Unassembled WGS sequence"/>
</dbReference>
<proteinExistence type="predicted"/>
<accession>A0A199US89</accession>
<feature type="compositionally biased region" description="Pro residues" evidence="1">
    <location>
        <begin position="63"/>
        <end position="82"/>
    </location>
</feature>
<feature type="compositionally biased region" description="Pro residues" evidence="1">
    <location>
        <begin position="144"/>
        <end position="159"/>
    </location>
</feature>
<evidence type="ECO:0000256" key="1">
    <source>
        <dbReference type="SAM" id="MobiDB-lite"/>
    </source>
</evidence>
<evidence type="ECO:0000313" key="3">
    <source>
        <dbReference type="EMBL" id="OAY67511.1"/>
    </source>
</evidence>
<gene>
    <name evidence="3" type="ORF">ACMD2_20962</name>
</gene>
<comment type="caution">
    <text evidence="3">The sequence shown here is derived from an EMBL/GenBank/DDBJ whole genome shotgun (WGS) entry which is preliminary data.</text>
</comment>
<dbReference type="AlphaFoldDB" id="A0A199US89"/>
<evidence type="ECO:0000313" key="4">
    <source>
        <dbReference type="Proteomes" id="UP000092600"/>
    </source>
</evidence>
<feature type="domain" description="DUF8040" evidence="2">
    <location>
        <begin position="212"/>
        <end position="244"/>
    </location>
</feature>